<dbReference type="InterPro" id="IPR036271">
    <property type="entry name" value="Tet_transcr_reg_TetR-rel_C_sf"/>
</dbReference>
<protein>
    <recommendedName>
        <fullName evidence="2">HTH tetR-type domain-containing protein</fullName>
    </recommendedName>
</protein>
<accession>A0A644TZR5</accession>
<dbReference type="SUPFAM" id="SSF48498">
    <property type="entry name" value="Tetracyclin repressor-like, C-terminal domain"/>
    <property type="match status" value="1"/>
</dbReference>
<comment type="caution">
    <text evidence="1">The sequence shown here is derived from an EMBL/GenBank/DDBJ whole genome shotgun (WGS) entry which is preliminary data.</text>
</comment>
<dbReference type="Gene3D" id="1.10.357.10">
    <property type="entry name" value="Tetracycline Repressor, domain 2"/>
    <property type="match status" value="1"/>
</dbReference>
<proteinExistence type="predicted"/>
<sequence length="224" mass="26547">MIIFVFSQTADPQKVVLLLMEENLRHILSGVRELSLKSGVKQLNLDQVSKHLGIDRKELSIYFNDEPSLIEKLLEYERDSFRSIFDENNFEETNAIEILMIVSQVMSSRFLELTPSVTHDLKALYPEVYRYHIEQRVDFIFGKMKINIEKGIRQGMYREDLSIELLSRLYISRLLDLHNPDFFPPEKFSFRILYDVMIDNFIRGIANEDGLRHYNKLRKTYKVC</sequence>
<dbReference type="SUPFAM" id="SSF46689">
    <property type="entry name" value="Homeodomain-like"/>
    <property type="match status" value="1"/>
</dbReference>
<dbReference type="InterPro" id="IPR009057">
    <property type="entry name" value="Homeodomain-like_sf"/>
</dbReference>
<name>A0A644TZR5_9ZZZZ</name>
<evidence type="ECO:0008006" key="2">
    <source>
        <dbReference type="Google" id="ProtNLM"/>
    </source>
</evidence>
<dbReference type="EMBL" id="VSSQ01000062">
    <property type="protein sequence ID" value="MPL71947.1"/>
    <property type="molecule type" value="Genomic_DNA"/>
</dbReference>
<dbReference type="AlphaFoldDB" id="A0A644TZR5"/>
<organism evidence="1">
    <name type="scientific">bioreactor metagenome</name>
    <dbReference type="NCBI Taxonomy" id="1076179"/>
    <lineage>
        <taxon>unclassified sequences</taxon>
        <taxon>metagenomes</taxon>
        <taxon>ecological metagenomes</taxon>
    </lineage>
</organism>
<reference evidence="1" key="1">
    <citation type="submission" date="2019-08" db="EMBL/GenBank/DDBJ databases">
        <authorList>
            <person name="Kucharzyk K."/>
            <person name="Murdoch R.W."/>
            <person name="Higgins S."/>
            <person name="Loffler F."/>
        </authorList>
    </citation>
    <scope>NUCLEOTIDE SEQUENCE</scope>
</reference>
<evidence type="ECO:0000313" key="1">
    <source>
        <dbReference type="EMBL" id="MPL71947.1"/>
    </source>
</evidence>
<gene>
    <name evidence="1" type="ORF">SDC9_17726</name>
</gene>